<feature type="domain" description="Protein kinase" evidence="10">
    <location>
        <begin position="249"/>
        <end position="523"/>
    </location>
</feature>
<dbReference type="Proteomes" id="UP000317243">
    <property type="component" value="Unassembled WGS sequence"/>
</dbReference>
<dbReference type="GO" id="GO:0005524">
    <property type="term" value="F:ATP binding"/>
    <property type="evidence" value="ECO:0007669"/>
    <property type="project" value="UniProtKB-UniRule"/>
</dbReference>
<dbReference type="Gene3D" id="1.10.510.10">
    <property type="entry name" value="Transferase(Phosphotransferase) domain 1"/>
    <property type="match status" value="1"/>
</dbReference>
<feature type="transmembrane region" description="Helical" evidence="9">
    <location>
        <begin position="211"/>
        <end position="230"/>
    </location>
</feature>
<dbReference type="Gene3D" id="3.30.200.20">
    <property type="entry name" value="Phosphorylase Kinase, domain 1"/>
    <property type="match status" value="1"/>
</dbReference>
<keyword evidence="2" id="KW-0723">Serine/threonine-protein kinase</keyword>
<dbReference type="PROSITE" id="PS00107">
    <property type="entry name" value="PROTEIN_KINASE_ATP"/>
    <property type="match status" value="1"/>
</dbReference>
<feature type="transmembrane region" description="Helical" evidence="9">
    <location>
        <begin position="178"/>
        <end position="199"/>
    </location>
</feature>
<dbReference type="InterPro" id="IPR000719">
    <property type="entry name" value="Prot_kinase_dom"/>
</dbReference>
<dbReference type="FunFam" id="1.10.510.10:FF:000021">
    <property type="entry name" value="Serine/threonine protein kinase"/>
    <property type="match status" value="1"/>
</dbReference>
<evidence type="ECO:0000256" key="3">
    <source>
        <dbReference type="ARBA" id="ARBA00022679"/>
    </source>
</evidence>
<dbReference type="EC" id="2.7.11.1" evidence="1"/>
<dbReference type="Pfam" id="PF00069">
    <property type="entry name" value="Pkinase"/>
    <property type="match status" value="1"/>
</dbReference>
<reference evidence="11 12" key="1">
    <citation type="submission" date="2019-02" db="EMBL/GenBank/DDBJ databases">
        <title>Deep-cultivation of Planctomycetes and their phenomic and genomic characterization uncovers novel biology.</title>
        <authorList>
            <person name="Wiegand S."/>
            <person name="Jogler M."/>
            <person name="Boedeker C."/>
            <person name="Pinto D."/>
            <person name="Vollmers J."/>
            <person name="Rivas-Marin E."/>
            <person name="Kohn T."/>
            <person name="Peeters S.H."/>
            <person name="Heuer A."/>
            <person name="Rast P."/>
            <person name="Oberbeckmann S."/>
            <person name="Bunk B."/>
            <person name="Jeske O."/>
            <person name="Meyerdierks A."/>
            <person name="Storesund J.E."/>
            <person name="Kallscheuer N."/>
            <person name="Luecker S."/>
            <person name="Lage O.M."/>
            <person name="Pohl T."/>
            <person name="Merkel B.J."/>
            <person name="Hornburger P."/>
            <person name="Mueller R.-W."/>
            <person name="Bruemmer F."/>
            <person name="Labrenz M."/>
            <person name="Spormann A.M."/>
            <person name="Op Den Camp H."/>
            <person name="Overmann J."/>
            <person name="Amann R."/>
            <person name="Jetten M.S.M."/>
            <person name="Mascher T."/>
            <person name="Medema M.H."/>
            <person name="Devos D.P."/>
            <person name="Kaster A.-K."/>
            <person name="Ovreas L."/>
            <person name="Rohde M."/>
            <person name="Galperin M.Y."/>
            <person name="Jogler C."/>
        </authorList>
    </citation>
    <scope>NUCLEOTIDE SEQUENCE [LARGE SCALE GENOMIC DNA]</scope>
    <source>
        <strain evidence="11 12">KOR42</strain>
    </source>
</reference>
<protein>
    <recommendedName>
        <fullName evidence="1">non-specific serine/threonine protein kinase</fullName>
        <ecNumber evidence="1">2.7.11.1</ecNumber>
    </recommendedName>
</protein>
<evidence type="ECO:0000313" key="11">
    <source>
        <dbReference type="EMBL" id="TWT55478.1"/>
    </source>
</evidence>
<keyword evidence="9" id="KW-0812">Transmembrane</keyword>
<proteinExistence type="predicted"/>
<evidence type="ECO:0000256" key="6">
    <source>
        <dbReference type="ARBA" id="ARBA00022840"/>
    </source>
</evidence>
<dbReference type="RefSeq" id="WP_146510366.1">
    <property type="nucleotide sequence ID" value="NZ_SIHI01000004.1"/>
</dbReference>
<dbReference type="PROSITE" id="PS50011">
    <property type="entry name" value="PROTEIN_KINASE_DOM"/>
    <property type="match status" value="1"/>
</dbReference>
<evidence type="ECO:0000256" key="8">
    <source>
        <dbReference type="SAM" id="MobiDB-lite"/>
    </source>
</evidence>
<keyword evidence="12" id="KW-1185">Reference proteome</keyword>
<organism evidence="11 12">
    <name type="scientific">Thalassoglobus neptunius</name>
    <dbReference type="NCBI Taxonomy" id="1938619"/>
    <lineage>
        <taxon>Bacteria</taxon>
        <taxon>Pseudomonadati</taxon>
        <taxon>Planctomycetota</taxon>
        <taxon>Planctomycetia</taxon>
        <taxon>Planctomycetales</taxon>
        <taxon>Planctomycetaceae</taxon>
        <taxon>Thalassoglobus</taxon>
    </lineage>
</organism>
<keyword evidence="6 7" id="KW-0067">ATP-binding</keyword>
<feature type="transmembrane region" description="Helical" evidence="9">
    <location>
        <begin position="119"/>
        <end position="141"/>
    </location>
</feature>
<keyword evidence="5 11" id="KW-0418">Kinase</keyword>
<comment type="caution">
    <text evidence="11">The sequence shown here is derived from an EMBL/GenBank/DDBJ whole genome shotgun (WGS) entry which is preliminary data.</text>
</comment>
<gene>
    <name evidence="11" type="primary">pknB_11</name>
    <name evidence="11" type="ORF">KOR42_28640</name>
</gene>
<evidence type="ECO:0000259" key="10">
    <source>
        <dbReference type="PROSITE" id="PS50011"/>
    </source>
</evidence>
<evidence type="ECO:0000256" key="4">
    <source>
        <dbReference type="ARBA" id="ARBA00022741"/>
    </source>
</evidence>
<keyword evidence="3 11" id="KW-0808">Transferase</keyword>
<keyword evidence="9" id="KW-1133">Transmembrane helix</keyword>
<dbReference type="OrthoDB" id="6111975at2"/>
<evidence type="ECO:0000313" key="12">
    <source>
        <dbReference type="Proteomes" id="UP000317243"/>
    </source>
</evidence>
<evidence type="ECO:0000256" key="2">
    <source>
        <dbReference type="ARBA" id="ARBA00022527"/>
    </source>
</evidence>
<feature type="transmembrane region" description="Helical" evidence="9">
    <location>
        <begin position="147"/>
        <end position="166"/>
    </location>
</feature>
<accession>A0A5C5WXZ6</accession>
<dbReference type="SUPFAM" id="SSF56112">
    <property type="entry name" value="Protein kinase-like (PK-like)"/>
    <property type="match status" value="1"/>
</dbReference>
<evidence type="ECO:0000256" key="5">
    <source>
        <dbReference type="ARBA" id="ARBA00022777"/>
    </source>
</evidence>
<dbReference type="PANTHER" id="PTHR43289">
    <property type="entry name" value="MITOGEN-ACTIVATED PROTEIN KINASE KINASE KINASE 20-RELATED"/>
    <property type="match status" value="1"/>
</dbReference>
<feature type="binding site" evidence="7">
    <location>
        <position position="278"/>
    </location>
    <ligand>
        <name>ATP</name>
        <dbReference type="ChEBI" id="CHEBI:30616"/>
    </ligand>
</feature>
<evidence type="ECO:0000256" key="1">
    <source>
        <dbReference type="ARBA" id="ARBA00012513"/>
    </source>
</evidence>
<dbReference type="GO" id="GO:0004674">
    <property type="term" value="F:protein serine/threonine kinase activity"/>
    <property type="evidence" value="ECO:0007669"/>
    <property type="project" value="UniProtKB-KW"/>
</dbReference>
<evidence type="ECO:0000256" key="7">
    <source>
        <dbReference type="PROSITE-ProRule" id="PRU10141"/>
    </source>
</evidence>
<dbReference type="AlphaFoldDB" id="A0A5C5WXZ6"/>
<dbReference type="InterPro" id="IPR011009">
    <property type="entry name" value="Kinase-like_dom_sf"/>
</dbReference>
<feature type="region of interest" description="Disordered" evidence="8">
    <location>
        <begin position="1"/>
        <end position="25"/>
    </location>
</feature>
<dbReference type="SMART" id="SM00220">
    <property type="entry name" value="S_TKc"/>
    <property type="match status" value="1"/>
</dbReference>
<name>A0A5C5WXZ6_9PLAN</name>
<feature type="compositionally biased region" description="Basic and acidic residues" evidence="8">
    <location>
        <begin position="1"/>
        <end position="24"/>
    </location>
</feature>
<evidence type="ECO:0000256" key="9">
    <source>
        <dbReference type="SAM" id="Phobius"/>
    </source>
</evidence>
<sequence length="572" mass="63697">MAEESGQERILTKRSDSGPIEKSRSKSAWSWAGQIVDGTGANFSKEVNTVLEGRLKAASLIFFVGYSAFFLKTELLGSAHITEADALLRWTQLVAIVSSGLIAWRTCAGCGHVNRNLRIAELILFGTSELYFIVLTYSMVLDCATRGYLFPIVAPWMILLFTYSLFIPNSWQRALAMMLPMAIAPVAVMGIAGFAVPVVAAEFAQPENSTVLIEAVMVMTFSLVIATWGVRTIRSLRTAEFEARQLGLYRLKRLLGRGGMGEVHLAEHLLLKRPCAIKLIRPEMAGDPQTLARFEREVRSTAQLTHWNTVEIYDYGVSEDGTFYYVMEYLPGMNLDQIVTMHGPMPDERLIHFFEQTCDALAEAHEQGLVHRDIKPANIFAAKRGGTYDVAKLLDFGLVRSEHVDVDTKITQEGRIAGSPMYMAPEQASGDVSDARADIYALGCVAYYVLTGKTPFQEANAVKLLLAHAQQTPVSLRSHNPNVSEELDAIVLKCLEKNPDDRFQSVEELREALKSVPVTETWTRERAQEWWTCHGCPKKRELDECIQEGREPPSYVADSTDNYAETKLLAGV</sequence>
<keyword evidence="4 7" id="KW-0547">Nucleotide-binding</keyword>
<dbReference type="EMBL" id="SIHI01000004">
    <property type="protein sequence ID" value="TWT55478.1"/>
    <property type="molecule type" value="Genomic_DNA"/>
</dbReference>
<keyword evidence="9" id="KW-0472">Membrane</keyword>
<dbReference type="CDD" id="cd14014">
    <property type="entry name" value="STKc_PknB_like"/>
    <property type="match status" value="1"/>
</dbReference>
<dbReference type="PANTHER" id="PTHR43289:SF6">
    <property type="entry name" value="SERINE_THREONINE-PROTEIN KINASE NEKL-3"/>
    <property type="match status" value="1"/>
</dbReference>
<dbReference type="InterPro" id="IPR017441">
    <property type="entry name" value="Protein_kinase_ATP_BS"/>
</dbReference>